<comment type="function">
    <text evidence="7">Involved in DNA repair and RecF pathway recombination.</text>
</comment>
<keyword evidence="10" id="KW-1185">Reference proteome</keyword>
<dbReference type="GO" id="GO:0006310">
    <property type="term" value="P:DNA recombination"/>
    <property type="evidence" value="ECO:0007669"/>
    <property type="project" value="UniProtKB-UniRule"/>
</dbReference>
<dbReference type="InterPro" id="IPR042242">
    <property type="entry name" value="RecO_C"/>
</dbReference>
<dbReference type="PANTHER" id="PTHR33991:SF1">
    <property type="entry name" value="DNA REPAIR PROTEIN RECO"/>
    <property type="match status" value="1"/>
</dbReference>
<keyword evidence="4 7" id="KW-0233">DNA recombination</keyword>
<dbReference type="AlphaFoldDB" id="A0A1H9YD28"/>
<dbReference type="EMBL" id="FOIF01000002">
    <property type="protein sequence ID" value="SES66897.1"/>
    <property type="molecule type" value="Genomic_DNA"/>
</dbReference>
<dbReference type="STRING" id="1120990.SAMN03080614_1002126"/>
<evidence type="ECO:0000256" key="2">
    <source>
        <dbReference type="ARBA" id="ARBA00021310"/>
    </source>
</evidence>
<dbReference type="Gene3D" id="2.40.50.140">
    <property type="entry name" value="Nucleic acid-binding proteins"/>
    <property type="match status" value="1"/>
</dbReference>
<protein>
    <recommendedName>
        <fullName evidence="2 7">DNA repair protein RecO</fullName>
    </recommendedName>
    <alternativeName>
        <fullName evidence="6 7">Recombination protein O</fullName>
    </alternativeName>
</protein>
<dbReference type="GO" id="GO:0043590">
    <property type="term" value="C:bacterial nucleoid"/>
    <property type="evidence" value="ECO:0007669"/>
    <property type="project" value="TreeGrafter"/>
</dbReference>
<dbReference type="PANTHER" id="PTHR33991">
    <property type="entry name" value="DNA REPAIR PROTEIN RECO"/>
    <property type="match status" value="1"/>
</dbReference>
<evidence type="ECO:0000256" key="3">
    <source>
        <dbReference type="ARBA" id="ARBA00022763"/>
    </source>
</evidence>
<evidence type="ECO:0000256" key="7">
    <source>
        <dbReference type="HAMAP-Rule" id="MF_00201"/>
    </source>
</evidence>
<evidence type="ECO:0000256" key="4">
    <source>
        <dbReference type="ARBA" id="ARBA00023172"/>
    </source>
</evidence>
<dbReference type="NCBIfam" id="TIGR00613">
    <property type="entry name" value="reco"/>
    <property type="match status" value="1"/>
</dbReference>
<evidence type="ECO:0000313" key="9">
    <source>
        <dbReference type="EMBL" id="SES66897.1"/>
    </source>
</evidence>
<dbReference type="InterPro" id="IPR022572">
    <property type="entry name" value="DNA_rep/recomb_RecO_N"/>
</dbReference>
<dbReference type="GO" id="GO:0006302">
    <property type="term" value="P:double-strand break repair"/>
    <property type="evidence" value="ECO:0007669"/>
    <property type="project" value="TreeGrafter"/>
</dbReference>
<accession>A0A1H9YD28</accession>
<proteinExistence type="inferred from homology"/>
<dbReference type="Proteomes" id="UP000243819">
    <property type="component" value="Unassembled WGS sequence"/>
</dbReference>
<dbReference type="Pfam" id="PF02565">
    <property type="entry name" value="RecO_C"/>
    <property type="match status" value="1"/>
</dbReference>
<dbReference type="HAMAP" id="MF_00201">
    <property type="entry name" value="RecO"/>
    <property type="match status" value="1"/>
</dbReference>
<dbReference type="InterPro" id="IPR037278">
    <property type="entry name" value="ARFGAP/RecO"/>
</dbReference>
<sequence length="247" mass="28315">MLYKTTGIVIKTFPYSEADMIVRIFSQKKGKMDMLAKGAKKIKSKLASSVQPFTYGEYTFFQKNYNLAVLRQSEILANYKNIISNLKLTFMGYYICEFIDYFLPENQEHPRFFALTVKTLEFINTFPDQSHAIFTAFKIKAISMIGFTPTLTSCVKCGFKGDDLKFIFSIKEGGLLCSKCVPENNMFLPKNEILLLIFLLKSTYEEILNVNITPDKLKTVESIIGKYINYHCEGHVFKSEGLLKNLP</sequence>
<gene>
    <name evidence="7" type="primary">recO</name>
    <name evidence="9" type="ORF">SAMN03080614_1002126</name>
</gene>
<dbReference type="InterPro" id="IPR012340">
    <property type="entry name" value="NA-bd_OB-fold"/>
</dbReference>
<dbReference type="RefSeq" id="WP_091348273.1">
    <property type="nucleotide sequence ID" value="NZ_FOIF01000002.1"/>
</dbReference>
<dbReference type="InterPro" id="IPR003717">
    <property type="entry name" value="RecO"/>
</dbReference>
<evidence type="ECO:0000313" key="10">
    <source>
        <dbReference type="Proteomes" id="UP000243819"/>
    </source>
</evidence>
<dbReference type="SUPFAM" id="SSF57863">
    <property type="entry name" value="ArfGap/RecO-like zinc finger"/>
    <property type="match status" value="1"/>
</dbReference>
<keyword evidence="3 7" id="KW-0227">DNA damage</keyword>
<dbReference type="Gene3D" id="1.20.1440.120">
    <property type="entry name" value="Recombination protein O, C-terminal domain"/>
    <property type="match status" value="1"/>
</dbReference>
<reference evidence="10" key="1">
    <citation type="submission" date="2016-10" db="EMBL/GenBank/DDBJ databases">
        <authorList>
            <person name="Varghese N."/>
            <person name="Submissions S."/>
        </authorList>
    </citation>
    <scope>NUCLEOTIDE SEQUENCE [LARGE SCALE GENOMIC DNA]</scope>
    <source>
        <strain evidence="10">DSM 13577</strain>
    </source>
</reference>
<comment type="similarity">
    <text evidence="1 7">Belongs to the RecO family.</text>
</comment>
<feature type="domain" description="DNA replication/recombination mediator RecO N-terminal" evidence="8">
    <location>
        <begin position="1"/>
        <end position="79"/>
    </location>
</feature>
<evidence type="ECO:0000256" key="6">
    <source>
        <dbReference type="ARBA" id="ARBA00033409"/>
    </source>
</evidence>
<dbReference type="Pfam" id="PF11967">
    <property type="entry name" value="RecO_N"/>
    <property type="match status" value="1"/>
</dbReference>
<name>A0A1H9YD28_9FIRM</name>
<dbReference type="OrthoDB" id="9797083at2"/>
<evidence type="ECO:0000256" key="1">
    <source>
        <dbReference type="ARBA" id="ARBA00007452"/>
    </source>
</evidence>
<organism evidence="9 10">
    <name type="scientific">Anaerobranca gottschalkii DSM 13577</name>
    <dbReference type="NCBI Taxonomy" id="1120990"/>
    <lineage>
        <taxon>Bacteria</taxon>
        <taxon>Bacillati</taxon>
        <taxon>Bacillota</taxon>
        <taxon>Clostridia</taxon>
        <taxon>Eubacteriales</taxon>
        <taxon>Proteinivoracaceae</taxon>
        <taxon>Anaerobranca</taxon>
    </lineage>
</organism>
<dbReference type="SUPFAM" id="SSF50249">
    <property type="entry name" value="Nucleic acid-binding proteins"/>
    <property type="match status" value="1"/>
</dbReference>
<evidence type="ECO:0000256" key="5">
    <source>
        <dbReference type="ARBA" id="ARBA00023204"/>
    </source>
</evidence>
<keyword evidence="5 7" id="KW-0234">DNA repair</keyword>
<evidence type="ECO:0000259" key="8">
    <source>
        <dbReference type="Pfam" id="PF11967"/>
    </source>
</evidence>